<accession>A0ABS4TW76</accession>
<feature type="region of interest" description="Disordered" evidence="1">
    <location>
        <begin position="62"/>
        <end position="94"/>
    </location>
</feature>
<organism evidence="2 3">
    <name type="scientific">Kibdelosporangium banguiense</name>
    <dbReference type="NCBI Taxonomy" id="1365924"/>
    <lineage>
        <taxon>Bacteria</taxon>
        <taxon>Bacillati</taxon>
        <taxon>Actinomycetota</taxon>
        <taxon>Actinomycetes</taxon>
        <taxon>Pseudonocardiales</taxon>
        <taxon>Pseudonocardiaceae</taxon>
        <taxon>Kibdelosporangium</taxon>
    </lineage>
</organism>
<reference evidence="2 3" key="1">
    <citation type="submission" date="2021-03" db="EMBL/GenBank/DDBJ databases">
        <title>Sequencing the genomes of 1000 actinobacteria strains.</title>
        <authorList>
            <person name="Klenk H.-P."/>
        </authorList>
    </citation>
    <scope>NUCLEOTIDE SEQUENCE [LARGE SCALE GENOMIC DNA]</scope>
    <source>
        <strain evidence="2 3">DSM 46670</strain>
    </source>
</reference>
<evidence type="ECO:0000256" key="1">
    <source>
        <dbReference type="SAM" id="MobiDB-lite"/>
    </source>
</evidence>
<dbReference type="Proteomes" id="UP001519332">
    <property type="component" value="Unassembled WGS sequence"/>
</dbReference>
<sequence length="114" mass="11938">MFGGTAVDAGVVASQGATSALAGACGLTGTLTSCYAEVIAPTVGNGCAGVLATMLSCVPTAPRPVFANPSPQPDPQSEPTCRARERHPRSVDVKRQATRCDETRRLFRRRGCRF</sequence>
<comment type="caution">
    <text evidence="2">The sequence shown here is derived from an EMBL/GenBank/DDBJ whole genome shotgun (WGS) entry which is preliminary data.</text>
</comment>
<gene>
    <name evidence="2" type="ORF">JOF56_009035</name>
</gene>
<proteinExistence type="predicted"/>
<evidence type="ECO:0000313" key="2">
    <source>
        <dbReference type="EMBL" id="MBP2328650.1"/>
    </source>
</evidence>
<name>A0ABS4TW76_9PSEU</name>
<protein>
    <submittedName>
        <fullName evidence="2">Uncharacterized protein</fullName>
    </submittedName>
</protein>
<keyword evidence="3" id="KW-1185">Reference proteome</keyword>
<dbReference type="EMBL" id="JAGINW010000001">
    <property type="protein sequence ID" value="MBP2328650.1"/>
    <property type="molecule type" value="Genomic_DNA"/>
</dbReference>
<evidence type="ECO:0000313" key="3">
    <source>
        <dbReference type="Proteomes" id="UP001519332"/>
    </source>
</evidence>